<organism evidence="2 3">
    <name type="scientific">Podospora pseudocomata</name>
    <dbReference type="NCBI Taxonomy" id="2093779"/>
    <lineage>
        <taxon>Eukaryota</taxon>
        <taxon>Fungi</taxon>
        <taxon>Dikarya</taxon>
        <taxon>Ascomycota</taxon>
        <taxon>Pezizomycotina</taxon>
        <taxon>Sordariomycetes</taxon>
        <taxon>Sordariomycetidae</taxon>
        <taxon>Sordariales</taxon>
        <taxon>Podosporaceae</taxon>
        <taxon>Podospora</taxon>
    </lineage>
</organism>
<comment type="caution">
    <text evidence="2">The sequence shown here is derived from an EMBL/GenBank/DDBJ whole genome shotgun (WGS) entry which is preliminary data.</text>
</comment>
<name>A0ABR0GNB3_9PEZI</name>
<accession>A0ABR0GNB3</accession>
<keyword evidence="3" id="KW-1185">Reference proteome</keyword>
<reference evidence="2 3" key="1">
    <citation type="journal article" date="2023" name="bioRxiv">
        <title>High-quality genome assemblies of four members of thePodospora anserinaspecies complex.</title>
        <authorList>
            <person name="Ament-Velasquez S.L."/>
            <person name="Vogan A.A."/>
            <person name="Wallerman O."/>
            <person name="Hartmann F."/>
            <person name="Gautier V."/>
            <person name="Silar P."/>
            <person name="Giraud T."/>
            <person name="Johannesson H."/>
        </authorList>
    </citation>
    <scope>NUCLEOTIDE SEQUENCE [LARGE SCALE GENOMIC DNA]</scope>
    <source>
        <strain evidence="2 3">CBS 415.72m</strain>
    </source>
</reference>
<proteinExistence type="predicted"/>
<evidence type="ECO:0000313" key="2">
    <source>
        <dbReference type="EMBL" id="KAK4657146.1"/>
    </source>
</evidence>
<dbReference type="RefSeq" id="XP_062746120.1">
    <property type="nucleotide sequence ID" value="XM_062883389.1"/>
</dbReference>
<evidence type="ECO:0000256" key="1">
    <source>
        <dbReference type="SAM" id="MobiDB-lite"/>
    </source>
</evidence>
<dbReference type="EMBL" id="JAFFHA010000004">
    <property type="protein sequence ID" value="KAK4657146.1"/>
    <property type="molecule type" value="Genomic_DNA"/>
</dbReference>
<evidence type="ECO:0000313" key="3">
    <source>
        <dbReference type="Proteomes" id="UP001323405"/>
    </source>
</evidence>
<feature type="region of interest" description="Disordered" evidence="1">
    <location>
        <begin position="1"/>
        <end position="44"/>
    </location>
</feature>
<sequence>MQDSDGISNFAGHRSVGGGTVSERQMKKGAELGLDNPQNGAPMLAGLDAVAPKQATESTRDEAHPRPTVRLGRNETSTQAFRMRGNEVEKHCFIQDVLETGAVIGQVARVAQLPPPTFSRPDILFMNSLIGLNGAIDEAKQNPGSFARDQRGLISFPWSSPSLRLNQGREGSTLREMDALFSRSSGWEKSKRCNL</sequence>
<dbReference type="Proteomes" id="UP001323405">
    <property type="component" value="Unassembled WGS sequence"/>
</dbReference>
<gene>
    <name evidence="2" type="ORF">QC762_0042890</name>
</gene>
<protein>
    <submittedName>
        <fullName evidence="2">Uncharacterized protein</fullName>
    </submittedName>
</protein>
<dbReference type="GeneID" id="87902976"/>